<accession>A0ABV3FXY4</accession>
<dbReference type="PANTHER" id="PTHR11941:SF54">
    <property type="entry name" value="ENOYL-COA HYDRATASE, MITOCHONDRIAL"/>
    <property type="match status" value="1"/>
</dbReference>
<reference evidence="1 2" key="1">
    <citation type="submission" date="2024-06" db="EMBL/GenBank/DDBJ databases">
        <title>The Natural Products Discovery Center: Release of the First 8490 Sequenced Strains for Exploring Actinobacteria Biosynthetic Diversity.</title>
        <authorList>
            <person name="Kalkreuter E."/>
            <person name="Kautsar S.A."/>
            <person name="Yang D."/>
            <person name="Bader C.D."/>
            <person name="Teijaro C.N."/>
            <person name="Fluegel L."/>
            <person name="Davis C.M."/>
            <person name="Simpson J.R."/>
            <person name="Lauterbach L."/>
            <person name="Steele A.D."/>
            <person name="Gui C."/>
            <person name="Meng S."/>
            <person name="Li G."/>
            <person name="Viehrig K."/>
            <person name="Ye F."/>
            <person name="Su P."/>
            <person name="Kiefer A.F."/>
            <person name="Nichols A."/>
            <person name="Cepeda A.J."/>
            <person name="Yan W."/>
            <person name="Fan B."/>
            <person name="Jiang Y."/>
            <person name="Adhikari A."/>
            <person name="Zheng C.-J."/>
            <person name="Schuster L."/>
            <person name="Cowan T.M."/>
            <person name="Smanski M.J."/>
            <person name="Chevrette M.G."/>
            <person name="De Carvalho L.P.S."/>
            <person name="Shen B."/>
        </authorList>
    </citation>
    <scope>NUCLEOTIDE SEQUENCE [LARGE SCALE GENOMIC DNA]</scope>
    <source>
        <strain evidence="1 2">NPDC050403</strain>
    </source>
</reference>
<proteinExistence type="predicted"/>
<dbReference type="EMBL" id="JBFAKC010000010">
    <property type="protein sequence ID" value="MEV0710297.1"/>
    <property type="molecule type" value="Genomic_DNA"/>
</dbReference>
<keyword evidence="2" id="KW-1185">Reference proteome</keyword>
<dbReference type="InterPro" id="IPR029045">
    <property type="entry name" value="ClpP/crotonase-like_dom_sf"/>
</dbReference>
<dbReference type="CDD" id="cd06558">
    <property type="entry name" value="crotonase-like"/>
    <property type="match status" value="1"/>
</dbReference>
<comment type="caution">
    <text evidence="1">The sequence shown here is derived from an EMBL/GenBank/DDBJ whole genome shotgun (WGS) entry which is preliminary data.</text>
</comment>
<evidence type="ECO:0000313" key="2">
    <source>
        <dbReference type="Proteomes" id="UP001551695"/>
    </source>
</evidence>
<dbReference type="RefSeq" id="WP_357786115.1">
    <property type="nucleotide sequence ID" value="NZ_JBFAKC010000010.1"/>
</dbReference>
<dbReference type="Proteomes" id="UP001551695">
    <property type="component" value="Unassembled WGS sequence"/>
</dbReference>
<dbReference type="PANTHER" id="PTHR11941">
    <property type="entry name" value="ENOYL-COA HYDRATASE-RELATED"/>
    <property type="match status" value="1"/>
</dbReference>
<evidence type="ECO:0000313" key="1">
    <source>
        <dbReference type="EMBL" id="MEV0710297.1"/>
    </source>
</evidence>
<sequence length="269" mass="28764">MPLHFEQNDRVVTLTIDRERTLNALDYPTIDALLAHLHRIESDDAVRAVIVTGAGSRAFSAGADIASLADSIAGGPERALREIVERGHALTRRIEEFPKPVIVAVNGLAYGGGCEITEAAPLAIAAEHASFAKPEISLGFPPPFGGSQRLPRHIGRKRGLEMILTGDPISATRAVEIGLVNSVVPADELLHAAHDLAARIIRHAPTAVAACLRAVTRGIDLPIHEGLAVEAACFAATVHTDGVRTGLRRFLERTTSLAYSDEDRADRPR</sequence>
<dbReference type="Gene3D" id="3.90.226.10">
    <property type="entry name" value="2-enoyl-CoA Hydratase, Chain A, domain 1"/>
    <property type="match status" value="1"/>
</dbReference>
<dbReference type="NCBIfam" id="NF004634">
    <property type="entry name" value="PRK05980.1"/>
    <property type="match status" value="1"/>
</dbReference>
<dbReference type="InterPro" id="IPR001753">
    <property type="entry name" value="Enoyl-CoA_hydra/iso"/>
</dbReference>
<name>A0ABV3FXY4_9NOCA</name>
<gene>
    <name evidence="1" type="ORF">AB0I48_22260</name>
</gene>
<dbReference type="SUPFAM" id="SSF52096">
    <property type="entry name" value="ClpP/crotonase"/>
    <property type="match status" value="1"/>
</dbReference>
<organism evidence="1 2">
    <name type="scientific">Nocardia aurea</name>
    <dbReference type="NCBI Taxonomy" id="2144174"/>
    <lineage>
        <taxon>Bacteria</taxon>
        <taxon>Bacillati</taxon>
        <taxon>Actinomycetota</taxon>
        <taxon>Actinomycetes</taxon>
        <taxon>Mycobacteriales</taxon>
        <taxon>Nocardiaceae</taxon>
        <taxon>Nocardia</taxon>
    </lineage>
</organism>
<dbReference type="Pfam" id="PF00378">
    <property type="entry name" value="ECH_1"/>
    <property type="match status" value="1"/>
</dbReference>
<protein>
    <submittedName>
        <fullName evidence="1">Crotonase/enoyl-CoA hydratase family protein</fullName>
    </submittedName>
</protein>